<organism evidence="4 5">
    <name type="scientific">Mycolicibacterium moriokaense</name>
    <dbReference type="NCBI Taxonomy" id="39691"/>
    <lineage>
        <taxon>Bacteria</taxon>
        <taxon>Bacillati</taxon>
        <taxon>Actinomycetota</taxon>
        <taxon>Actinomycetes</taxon>
        <taxon>Mycobacteriales</taxon>
        <taxon>Mycobacteriaceae</taxon>
        <taxon>Mycolicibacterium</taxon>
    </lineage>
</organism>
<dbReference type="Proteomes" id="UP000247781">
    <property type="component" value="Unassembled WGS sequence"/>
</dbReference>
<dbReference type="Pfam" id="PF13827">
    <property type="entry name" value="DUF4189"/>
    <property type="match status" value="1"/>
</dbReference>
<sequence length="237" mass="24218">MTISTISRRKVRTMAGVMLVTAGATVAGMLGAAAPANAADAYIVLAAGGLNDAPPVRTAGGIYIGPDQNTGAALSNCVDNGGHHCVVEVIAKNACAAVASNDYGEFEAGQDPSLQVAQANARQKLQAQQGARIVVSGCSNGAVPPPPPPPPPAPAPPKLGPTVSFNAILGGLEAHITDRSGVASQCTYAMDDINRTFALAANSTFDLRIVPAIPRFRDRNVTITCDNGTKTQATTRF</sequence>
<dbReference type="InterPro" id="IPR025240">
    <property type="entry name" value="DUF4189"/>
</dbReference>
<feature type="compositionally biased region" description="Pro residues" evidence="1">
    <location>
        <begin position="143"/>
        <end position="159"/>
    </location>
</feature>
<evidence type="ECO:0000313" key="5">
    <source>
        <dbReference type="Proteomes" id="UP000247781"/>
    </source>
</evidence>
<dbReference type="EMBL" id="QJJU01000005">
    <property type="protein sequence ID" value="PXX09651.1"/>
    <property type="molecule type" value="Genomic_DNA"/>
</dbReference>
<evidence type="ECO:0000259" key="3">
    <source>
        <dbReference type="Pfam" id="PF13827"/>
    </source>
</evidence>
<protein>
    <submittedName>
        <fullName evidence="4">Uncharacterized protein DUF4189</fullName>
    </submittedName>
</protein>
<reference evidence="4 5" key="2">
    <citation type="submission" date="2018-06" db="EMBL/GenBank/DDBJ databases">
        <title>Sequencing of bacterial isolates from soil warming experiment in Harvard Forest, Massachusetts, USA.</title>
        <authorList>
            <person name="Deangelis K.PhD."/>
        </authorList>
    </citation>
    <scope>NUCLEOTIDE SEQUENCE [LARGE SCALE GENOMIC DNA]</scope>
    <source>
        <strain evidence="4 5">GAS496</strain>
    </source>
</reference>
<accession>A0A318HI57</accession>
<keyword evidence="5" id="KW-1185">Reference proteome</keyword>
<dbReference type="AlphaFoldDB" id="A0A318HI57"/>
<dbReference type="PROSITE" id="PS51318">
    <property type="entry name" value="TAT"/>
    <property type="match status" value="1"/>
</dbReference>
<evidence type="ECO:0000256" key="2">
    <source>
        <dbReference type="SAM" id="SignalP"/>
    </source>
</evidence>
<proteinExistence type="predicted"/>
<dbReference type="InterPro" id="IPR006311">
    <property type="entry name" value="TAT_signal"/>
</dbReference>
<dbReference type="OrthoDB" id="4733193at2"/>
<name>A0A318HI57_9MYCO</name>
<gene>
    <name evidence="4" type="ORF">C8E89_1054</name>
</gene>
<dbReference type="RefSeq" id="WP_110315792.1">
    <property type="nucleotide sequence ID" value="NZ_QJJU01000005.1"/>
</dbReference>
<feature type="region of interest" description="Disordered" evidence="1">
    <location>
        <begin position="137"/>
        <end position="160"/>
    </location>
</feature>
<reference evidence="5" key="1">
    <citation type="submission" date="2018-05" db="EMBL/GenBank/DDBJ databases">
        <authorList>
            <person name="Deangelis K."/>
            <person name="Huntemann M."/>
            <person name="Clum A."/>
            <person name="Pillay M."/>
            <person name="Palaniappan K."/>
            <person name="Varghese N."/>
            <person name="Mikhailova N."/>
            <person name="Stamatis D."/>
            <person name="Reddy T."/>
            <person name="Daum C."/>
            <person name="Shapiro N."/>
            <person name="Ivanova N."/>
            <person name="Kyrpides N."/>
            <person name="Woyke T."/>
        </authorList>
    </citation>
    <scope>NUCLEOTIDE SEQUENCE [LARGE SCALE GENOMIC DNA]</scope>
    <source>
        <strain evidence="5">GAS496</strain>
    </source>
</reference>
<evidence type="ECO:0000256" key="1">
    <source>
        <dbReference type="SAM" id="MobiDB-lite"/>
    </source>
</evidence>
<feature type="signal peptide" evidence="2">
    <location>
        <begin position="1"/>
        <end position="38"/>
    </location>
</feature>
<feature type="domain" description="DUF4189" evidence="3">
    <location>
        <begin position="70"/>
        <end position="138"/>
    </location>
</feature>
<feature type="chain" id="PRO_5016412458" evidence="2">
    <location>
        <begin position="39"/>
        <end position="237"/>
    </location>
</feature>
<evidence type="ECO:0000313" key="4">
    <source>
        <dbReference type="EMBL" id="PXX09651.1"/>
    </source>
</evidence>
<keyword evidence="2" id="KW-0732">Signal</keyword>
<comment type="caution">
    <text evidence="4">The sequence shown here is derived from an EMBL/GenBank/DDBJ whole genome shotgun (WGS) entry which is preliminary data.</text>
</comment>